<protein>
    <submittedName>
        <fullName evidence="2">Uncharacterized protein</fullName>
    </submittedName>
</protein>
<dbReference type="AlphaFoldDB" id="A0A7X0F352"/>
<reference evidence="2 3" key="1">
    <citation type="submission" date="2020-08" db="EMBL/GenBank/DDBJ databases">
        <title>Sequencing the genomes of 1000 actinobacteria strains.</title>
        <authorList>
            <person name="Klenk H.-P."/>
        </authorList>
    </citation>
    <scope>NUCLEOTIDE SEQUENCE [LARGE SCALE GENOMIC DNA]</scope>
    <source>
        <strain evidence="2 3">DSM 45913</strain>
    </source>
</reference>
<evidence type="ECO:0000313" key="2">
    <source>
        <dbReference type="EMBL" id="MBB6351710.1"/>
    </source>
</evidence>
<name>A0A7X0F352_9ACTN</name>
<evidence type="ECO:0000313" key="3">
    <source>
        <dbReference type="Proteomes" id="UP000583800"/>
    </source>
</evidence>
<keyword evidence="3" id="KW-1185">Reference proteome</keyword>
<dbReference type="EMBL" id="JACHJB010000004">
    <property type="protein sequence ID" value="MBB6351710.1"/>
    <property type="molecule type" value="Genomic_DNA"/>
</dbReference>
<feature type="region of interest" description="Disordered" evidence="1">
    <location>
        <begin position="73"/>
        <end position="123"/>
    </location>
</feature>
<proteinExistence type="predicted"/>
<sequence length="123" mass="13479">MVDLPATDSHVRRGGPRIQRELTAYTRAAPDALSEAFLAMLTTTSGERLFPLPRFVARHRDAFGVKRLRRGERRGAEPLGRPCVTARRAPPRGDLSEDRPGQAVEKAASKDVAGGVMELSSRM</sequence>
<dbReference type="Proteomes" id="UP000583800">
    <property type="component" value="Unassembled WGS sequence"/>
</dbReference>
<organism evidence="2 3">
    <name type="scientific">Nonomuraea muscovyensis</name>
    <dbReference type="NCBI Taxonomy" id="1124761"/>
    <lineage>
        <taxon>Bacteria</taxon>
        <taxon>Bacillati</taxon>
        <taxon>Actinomycetota</taxon>
        <taxon>Actinomycetes</taxon>
        <taxon>Streptosporangiales</taxon>
        <taxon>Streptosporangiaceae</taxon>
        <taxon>Nonomuraea</taxon>
    </lineage>
</organism>
<comment type="caution">
    <text evidence="2">The sequence shown here is derived from an EMBL/GenBank/DDBJ whole genome shotgun (WGS) entry which is preliminary data.</text>
</comment>
<gene>
    <name evidence="2" type="ORF">FHU36_008293</name>
</gene>
<accession>A0A7X0F352</accession>
<evidence type="ECO:0000256" key="1">
    <source>
        <dbReference type="SAM" id="MobiDB-lite"/>
    </source>
</evidence>